<proteinExistence type="inferred from homology"/>
<dbReference type="GO" id="GO:0005546">
    <property type="term" value="F:phosphatidylinositol-4,5-bisphosphate binding"/>
    <property type="evidence" value="ECO:0007669"/>
    <property type="project" value="InterPro"/>
</dbReference>
<dbReference type="GO" id="GO:0006887">
    <property type="term" value="P:exocytosis"/>
    <property type="evidence" value="ECO:0007669"/>
    <property type="project" value="UniProtKB-KW"/>
</dbReference>
<feature type="region of interest" description="Disordered" evidence="4">
    <location>
        <begin position="695"/>
        <end position="748"/>
    </location>
</feature>
<evidence type="ECO:0000256" key="3">
    <source>
        <dbReference type="RuleBase" id="RU365026"/>
    </source>
</evidence>
<dbReference type="Proteomes" id="UP000826271">
    <property type="component" value="Unassembled WGS sequence"/>
</dbReference>
<dbReference type="InterPro" id="IPR004140">
    <property type="entry name" value="Exo70"/>
</dbReference>
<dbReference type="SUPFAM" id="SSF74788">
    <property type="entry name" value="Cullin repeat-like"/>
    <property type="match status" value="1"/>
</dbReference>
<keyword evidence="3" id="KW-0268">Exocytosis</keyword>
<dbReference type="InterPro" id="IPR016159">
    <property type="entry name" value="Cullin_repeat-like_dom_sf"/>
</dbReference>
<dbReference type="PANTHER" id="PTHR12542:SF142">
    <property type="entry name" value="EXOCYST SUBUNIT EXO70 FAMILY PROTEIN"/>
    <property type="match status" value="1"/>
</dbReference>
<feature type="domain" description="Exocyst complex subunit Exo70 C-terminal" evidence="5">
    <location>
        <begin position="210"/>
        <end position="566"/>
    </location>
</feature>
<keyword evidence="7" id="KW-1185">Reference proteome</keyword>
<name>A0AAV6Y6B0_9LAMI</name>
<dbReference type="GO" id="GO:0015031">
    <property type="term" value="P:protein transport"/>
    <property type="evidence" value="ECO:0007669"/>
    <property type="project" value="UniProtKB-KW"/>
</dbReference>
<comment type="function">
    <text evidence="3">Component of the exocyst complex.</text>
</comment>
<dbReference type="PANTHER" id="PTHR12542">
    <property type="entry name" value="EXOCYST COMPLEX PROTEIN EXO70"/>
    <property type="match status" value="1"/>
</dbReference>
<dbReference type="AlphaFoldDB" id="A0AAV6Y6B0"/>
<sequence length="915" mass="104295">MSRIIYDNWQRLVEATLKREQYYQLCRAHSRTTSIASSLSSSDFTFPSPASIAASAADAGDDVVGRVENALQLAMTRLEDEFRLILIRNTVVPLDPDHLHRSSSSLSSSTAAIAIAATEFLNDETNESFEDVSSGRYSSLELIIPPEDVNDLREIADMVIRSGYEKECSQVYCSVRGDVLDQCMLILGVEKLTIEEAQRIEWWSVDDNIKKWIQAVKVVVRGVLSSEKHLCEEIFAGSDFIKEACFPETWRGCVMQLLDFGEAVATGRRSGEKLFRILDMYDALAEVLPDLQAIFMDQDAGDMVCGEARGVLDGLGKAAIGTLVEFEYAVKGEASKKPIQNGEIHPLARYVMNYAKLLVDYSNTLNSLLEVESGQPDMENNDNTQGESMSCISRRLLALITSLESNIEEKSRLYEDNAMQYIFLMNNIFYIVQKVEDCEMVNLLGDNWIRKRRGMVGQYAILYLRASWSRAFSWLKYEGIVGHGSSFHVSKVALRDRFKNFNACFEGIYRIQTVWKVPDPQLREELRIFISEKLIPAYRSFMGRFGSLLEIRYIKYTPEDLENYLMDLFEGTPLVLHHLRKKWFIKMQDTGDSIIVVKVVMPEESLPQGIVLSKCLSRRYDFLELSPLSPFHRRLRRSRFFRSESPLPLPSPPPSKSVLPIRVSTNHLFQADAQPIQSQHSTIGASDTSKNDLLIKNHNPIKSGLPPKRFNTFSSSSPWKSQDCESFSDSEEKLAEPKQSSLPDDENGMCIDLRTMRVPDSLMKMRVTEEEEEEDVDVEKQMRVTYSGYIQFFPRRIDLCFAREATTISGYNQSLQGAKKADFPYYQRNSPQEHEITSLEGLLHVDVEKQMRVTYSGYIQFFPRRIDLCFAREATTISGYNQSLQGAKKADFPYYQRNSPQEHEITSLEGLLQLG</sequence>
<evidence type="ECO:0000256" key="4">
    <source>
        <dbReference type="SAM" id="MobiDB-lite"/>
    </source>
</evidence>
<evidence type="ECO:0000256" key="1">
    <source>
        <dbReference type="ARBA" id="ARBA00006756"/>
    </source>
</evidence>
<reference evidence="6" key="1">
    <citation type="submission" date="2019-10" db="EMBL/GenBank/DDBJ databases">
        <authorList>
            <person name="Zhang R."/>
            <person name="Pan Y."/>
            <person name="Wang J."/>
            <person name="Ma R."/>
            <person name="Yu S."/>
        </authorList>
    </citation>
    <scope>NUCLEOTIDE SEQUENCE</scope>
    <source>
        <strain evidence="6">LA-IB0</strain>
        <tissue evidence="6">Leaf</tissue>
    </source>
</reference>
<dbReference type="InterPro" id="IPR046364">
    <property type="entry name" value="Exo70_C"/>
</dbReference>
<dbReference type="Gene3D" id="1.20.1280.170">
    <property type="entry name" value="Exocyst complex component Exo70"/>
    <property type="match status" value="1"/>
</dbReference>
<evidence type="ECO:0000313" key="6">
    <source>
        <dbReference type="EMBL" id="KAG8389285.1"/>
    </source>
</evidence>
<dbReference type="GO" id="GO:0000145">
    <property type="term" value="C:exocyst"/>
    <property type="evidence" value="ECO:0007669"/>
    <property type="project" value="InterPro"/>
</dbReference>
<dbReference type="EMBL" id="WHWC01000002">
    <property type="protein sequence ID" value="KAG8389285.1"/>
    <property type="molecule type" value="Genomic_DNA"/>
</dbReference>
<comment type="caution">
    <text evidence="6">The sequence shown here is derived from an EMBL/GenBank/DDBJ whole genome shotgun (WGS) entry which is preliminary data.</text>
</comment>
<feature type="compositionally biased region" description="Polar residues" evidence="4">
    <location>
        <begin position="711"/>
        <end position="727"/>
    </location>
</feature>
<keyword evidence="3" id="KW-0653">Protein transport</keyword>
<dbReference type="Pfam" id="PF03081">
    <property type="entry name" value="Exo70_C"/>
    <property type="match status" value="1"/>
</dbReference>
<organism evidence="6 7">
    <name type="scientific">Buddleja alternifolia</name>
    <dbReference type="NCBI Taxonomy" id="168488"/>
    <lineage>
        <taxon>Eukaryota</taxon>
        <taxon>Viridiplantae</taxon>
        <taxon>Streptophyta</taxon>
        <taxon>Embryophyta</taxon>
        <taxon>Tracheophyta</taxon>
        <taxon>Spermatophyta</taxon>
        <taxon>Magnoliopsida</taxon>
        <taxon>eudicotyledons</taxon>
        <taxon>Gunneridae</taxon>
        <taxon>Pentapetalae</taxon>
        <taxon>asterids</taxon>
        <taxon>lamiids</taxon>
        <taxon>Lamiales</taxon>
        <taxon>Scrophulariaceae</taxon>
        <taxon>Buddlejeae</taxon>
        <taxon>Buddleja</taxon>
    </lineage>
</organism>
<keyword evidence="2 3" id="KW-0813">Transport</keyword>
<accession>A0AAV6Y6B0</accession>
<evidence type="ECO:0000256" key="2">
    <source>
        <dbReference type="ARBA" id="ARBA00022448"/>
    </source>
</evidence>
<comment type="similarity">
    <text evidence="1 3">Belongs to the EXO70 family.</text>
</comment>
<evidence type="ECO:0000313" key="7">
    <source>
        <dbReference type="Proteomes" id="UP000826271"/>
    </source>
</evidence>
<protein>
    <recommendedName>
        <fullName evidence="3">Exocyst subunit Exo70 family protein</fullName>
    </recommendedName>
</protein>
<evidence type="ECO:0000259" key="5">
    <source>
        <dbReference type="Pfam" id="PF03081"/>
    </source>
</evidence>
<gene>
    <name evidence="6" type="ORF">BUALT_Bualt02G0213000</name>
</gene>